<dbReference type="InterPro" id="IPR003673">
    <property type="entry name" value="CoA-Trfase_fam_III"/>
</dbReference>
<dbReference type="InterPro" id="IPR050483">
    <property type="entry name" value="CoA-transferase_III_domain"/>
</dbReference>
<protein>
    <submittedName>
        <fullName evidence="2">CoA transferase</fullName>
        <ecNumber evidence="2">2.8.3.-</ecNumber>
    </submittedName>
</protein>
<keyword evidence="3" id="KW-1185">Reference proteome</keyword>
<evidence type="ECO:0000313" key="2">
    <source>
        <dbReference type="EMBL" id="MDT9594077.1"/>
    </source>
</evidence>
<dbReference type="SUPFAM" id="SSF89796">
    <property type="entry name" value="CoA-transferase family III (CaiB/BaiF)"/>
    <property type="match status" value="1"/>
</dbReference>
<dbReference type="GO" id="GO:0016740">
    <property type="term" value="F:transferase activity"/>
    <property type="evidence" value="ECO:0007669"/>
    <property type="project" value="UniProtKB-KW"/>
</dbReference>
<evidence type="ECO:0000313" key="3">
    <source>
        <dbReference type="Proteomes" id="UP001268542"/>
    </source>
</evidence>
<reference evidence="2 3" key="1">
    <citation type="submission" date="2023-08" db="EMBL/GenBank/DDBJ databases">
        <title>Nocardioides seae sp. nov., a bacterium isolated from a soil.</title>
        <authorList>
            <person name="Wang X."/>
        </authorList>
    </citation>
    <scope>NUCLEOTIDE SEQUENCE [LARGE SCALE GENOMIC DNA]</scope>
    <source>
        <strain evidence="2 3">YZH12</strain>
    </source>
</reference>
<accession>A0ABU3PXV6</accession>
<sequence>MTSPAPGPLDGILVVEVGSFIAAPFAATQLADLGARVVKVEAPGTGDFVRGNAPFVDGESSAFVRLNRNKESVALDLKSEEGRAAFRDLVARADVLVENLRPGAMRRMGLGYEDLAAENPRLLYASASGWGQDGPLADLPGLDIMAQARSGLMSVTGFPDAGPAKVGVPVCDLMCAMYVALGVVAGLRERDRSGRGQYLDVSLYESGVSLAVWEAGRYLGDGTVPGPQGSAHQSQAPYQAFVTVDGYVTIGANTPGLWQRLCEALGLTALLDDERFAGNAERMAHRDDLVAAIERVTGDLPTDTVIERLQAAGVPCAPIQTYDQVFADPALEARDFFWDAPHPTLGAVRQVGSPMRFSRTPARRGSAGPLLGADTDAVLAELGADAERVRS</sequence>
<evidence type="ECO:0000256" key="1">
    <source>
        <dbReference type="ARBA" id="ARBA00022679"/>
    </source>
</evidence>
<comment type="caution">
    <text evidence="2">The sequence shown here is derived from an EMBL/GenBank/DDBJ whole genome shotgun (WGS) entry which is preliminary data.</text>
</comment>
<dbReference type="RefSeq" id="WP_315733558.1">
    <property type="nucleotide sequence ID" value="NZ_JAVYII010000005.1"/>
</dbReference>
<dbReference type="Gene3D" id="3.40.50.10540">
    <property type="entry name" value="Crotonobetainyl-coa:carnitine coa-transferase, domain 1"/>
    <property type="match status" value="1"/>
</dbReference>
<dbReference type="PANTHER" id="PTHR48207">
    <property type="entry name" value="SUCCINATE--HYDROXYMETHYLGLUTARATE COA-TRANSFERASE"/>
    <property type="match status" value="1"/>
</dbReference>
<gene>
    <name evidence="2" type="ORF">RDV89_13425</name>
</gene>
<organism evidence="2 3">
    <name type="scientific">Nocardioides imazamoxiresistens</name>
    <dbReference type="NCBI Taxonomy" id="3231893"/>
    <lineage>
        <taxon>Bacteria</taxon>
        <taxon>Bacillati</taxon>
        <taxon>Actinomycetota</taxon>
        <taxon>Actinomycetes</taxon>
        <taxon>Propionibacteriales</taxon>
        <taxon>Nocardioidaceae</taxon>
        <taxon>Nocardioides</taxon>
    </lineage>
</organism>
<dbReference type="EMBL" id="JAVYII010000005">
    <property type="protein sequence ID" value="MDT9594077.1"/>
    <property type="molecule type" value="Genomic_DNA"/>
</dbReference>
<dbReference type="InterPro" id="IPR023606">
    <property type="entry name" value="CoA-Trfase_III_dom_1_sf"/>
</dbReference>
<dbReference type="EC" id="2.8.3.-" evidence="2"/>
<proteinExistence type="predicted"/>
<name>A0ABU3PXV6_9ACTN</name>
<dbReference type="PANTHER" id="PTHR48207:SF3">
    <property type="entry name" value="SUCCINATE--HYDROXYMETHYLGLUTARATE COA-TRANSFERASE"/>
    <property type="match status" value="1"/>
</dbReference>
<dbReference type="InterPro" id="IPR044855">
    <property type="entry name" value="CoA-Trfase_III_dom3_sf"/>
</dbReference>
<keyword evidence="1 2" id="KW-0808">Transferase</keyword>
<dbReference type="Pfam" id="PF02515">
    <property type="entry name" value="CoA_transf_3"/>
    <property type="match status" value="1"/>
</dbReference>
<dbReference type="Proteomes" id="UP001268542">
    <property type="component" value="Unassembled WGS sequence"/>
</dbReference>
<dbReference type="Gene3D" id="3.30.1540.10">
    <property type="entry name" value="formyl-coa transferase, domain 3"/>
    <property type="match status" value="1"/>
</dbReference>